<comment type="caution">
    <text evidence="3">The sequence shown here is derived from an EMBL/GenBank/DDBJ whole genome shotgun (WGS) entry which is preliminary data.</text>
</comment>
<comment type="similarity">
    <text evidence="1 2">Belongs to the cytochrome P450 family.</text>
</comment>
<organism evidence="3 4">
    <name type="scientific">Flavobacterium cupriresistens</name>
    <dbReference type="NCBI Taxonomy" id="2893885"/>
    <lineage>
        <taxon>Bacteria</taxon>
        <taxon>Pseudomonadati</taxon>
        <taxon>Bacteroidota</taxon>
        <taxon>Flavobacteriia</taxon>
        <taxon>Flavobacteriales</taxon>
        <taxon>Flavobacteriaceae</taxon>
        <taxon>Flavobacterium</taxon>
    </lineage>
</organism>
<dbReference type="RefSeq" id="WP_230003186.1">
    <property type="nucleotide sequence ID" value="NZ_CP087134.1"/>
</dbReference>
<dbReference type="PROSITE" id="PS00086">
    <property type="entry name" value="CYTOCHROME_P450"/>
    <property type="match status" value="1"/>
</dbReference>
<dbReference type="EMBL" id="JAWXVI010000006">
    <property type="protein sequence ID" value="MDX6190017.1"/>
    <property type="molecule type" value="Genomic_DNA"/>
</dbReference>
<sequence>MSAIFLQSEVENPYSFYQKMTKEQPVYWDETNKIWAIYSYAACVELLNNTAATIPVLTANNELNRSATTIIENLARLSNGIQHEIAKETAQILFSYLKTVGIHTILEELLPERLLQNQINWVDLVCKKLPVLTVLKSFDFNKKDSDFICKKIAQLVKIMQPHKTAEAIEEINKVAEEIYSITERHFVTLPFYEALIRKISDLYPISQTEIFSICVSNLIGLFIQSYDAGSGLLSNSLLQLLSKENFSKDKVDKICIQKMVVETLRFDPPIHNTRRIASKDIQLNNSTIKKNDSLLLVLAAANRDPNHFANAMNFDTERNNNHDHLTFGTGGHMCLAKHFSVTIATETLYYLVDNYKNISISGNEIEYEPMINARLPKAIWISLL</sequence>
<dbReference type="InterPro" id="IPR001128">
    <property type="entry name" value="Cyt_P450"/>
</dbReference>
<dbReference type="CDD" id="cd00302">
    <property type="entry name" value="cytochrome_P450"/>
    <property type="match status" value="1"/>
</dbReference>
<evidence type="ECO:0000313" key="4">
    <source>
        <dbReference type="Proteomes" id="UP001273350"/>
    </source>
</evidence>
<dbReference type="SUPFAM" id="SSF48264">
    <property type="entry name" value="Cytochrome P450"/>
    <property type="match status" value="1"/>
</dbReference>
<keyword evidence="2" id="KW-0479">Metal-binding</keyword>
<reference evidence="3 4" key="1">
    <citation type="submission" date="2023-11" db="EMBL/GenBank/DDBJ databases">
        <title>Unpublished Manusciprt.</title>
        <authorList>
            <person name="Saticioglu I.B."/>
            <person name="Ay H."/>
            <person name="Ajmi N."/>
            <person name="Altun S."/>
            <person name="Duman M."/>
        </authorList>
    </citation>
    <scope>NUCLEOTIDE SEQUENCE [LARGE SCALE GENOMIC DNA]</scope>
    <source>
        <strain evidence="3 4">Fl-318</strain>
    </source>
</reference>
<dbReference type="Proteomes" id="UP001273350">
    <property type="component" value="Unassembled WGS sequence"/>
</dbReference>
<keyword evidence="2" id="KW-0349">Heme</keyword>
<keyword evidence="4" id="KW-1185">Reference proteome</keyword>
<dbReference type="InterPro" id="IPR017972">
    <property type="entry name" value="Cyt_P450_CS"/>
</dbReference>
<name>A0ABU4RBQ7_9FLAO</name>
<keyword evidence="2" id="KW-0560">Oxidoreductase</keyword>
<dbReference type="PANTHER" id="PTHR46696:SF1">
    <property type="entry name" value="CYTOCHROME P450 YJIB-RELATED"/>
    <property type="match status" value="1"/>
</dbReference>
<gene>
    <name evidence="3" type="ORF">SGQ83_11710</name>
</gene>
<evidence type="ECO:0000256" key="2">
    <source>
        <dbReference type="RuleBase" id="RU000461"/>
    </source>
</evidence>
<dbReference type="Pfam" id="PF00067">
    <property type="entry name" value="p450"/>
    <property type="match status" value="1"/>
</dbReference>
<protein>
    <submittedName>
        <fullName evidence="3">Cytochrome P450</fullName>
    </submittedName>
</protein>
<evidence type="ECO:0000256" key="1">
    <source>
        <dbReference type="ARBA" id="ARBA00010617"/>
    </source>
</evidence>
<accession>A0ABU4RBQ7</accession>
<dbReference type="PANTHER" id="PTHR46696">
    <property type="entry name" value="P450, PUTATIVE (EUROFUNG)-RELATED"/>
    <property type="match status" value="1"/>
</dbReference>
<keyword evidence="2" id="KW-0408">Iron</keyword>
<proteinExistence type="inferred from homology"/>
<dbReference type="Gene3D" id="1.10.630.10">
    <property type="entry name" value="Cytochrome P450"/>
    <property type="match status" value="1"/>
</dbReference>
<keyword evidence="2" id="KW-0503">Monooxygenase</keyword>
<evidence type="ECO:0000313" key="3">
    <source>
        <dbReference type="EMBL" id="MDX6190017.1"/>
    </source>
</evidence>
<dbReference type="InterPro" id="IPR036396">
    <property type="entry name" value="Cyt_P450_sf"/>
</dbReference>